<evidence type="ECO:0000313" key="3">
    <source>
        <dbReference type="Proteomes" id="UP000327013"/>
    </source>
</evidence>
<dbReference type="Proteomes" id="UP000327013">
    <property type="component" value="Unassembled WGS sequence"/>
</dbReference>
<feature type="compositionally biased region" description="Low complexity" evidence="1">
    <location>
        <begin position="448"/>
        <end position="461"/>
    </location>
</feature>
<feature type="compositionally biased region" description="Acidic residues" evidence="1">
    <location>
        <begin position="523"/>
        <end position="533"/>
    </location>
</feature>
<feature type="compositionally biased region" description="Polar residues" evidence="1">
    <location>
        <begin position="216"/>
        <end position="236"/>
    </location>
</feature>
<feature type="region of interest" description="Disordered" evidence="1">
    <location>
        <begin position="444"/>
        <end position="533"/>
    </location>
</feature>
<protein>
    <submittedName>
        <fullName evidence="2">Uncharacterized protein</fullName>
    </submittedName>
</protein>
<organism evidence="2 3">
    <name type="scientific">Carpinus fangiana</name>
    <dbReference type="NCBI Taxonomy" id="176857"/>
    <lineage>
        <taxon>Eukaryota</taxon>
        <taxon>Viridiplantae</taxon>
        <taxon>Streptophyta</taxon>
        <taxon>Embryophyta</taxon>
        <taxon>Tracheophyta</taxon>
        <taxon>Spermatophyta</taxon>
        <taxon>Magnoliopsida</taxon>
        <taxon>eudicotyledons</taxon>
        <taxon>Gunneridae</taxon>
        <taxon>Pentapetalae</taxon>
        <taxon>rosids</taxon>
        <taxon>fabids</taxon>
        <taxon>Fagales</taxon>
        <taxon>Betulaceae</taxon>
        <taxon>Carpinus</taxon>
    </lineage>
</organism>
<feature type="compositionally biased region" description="Low complexity" evidence="1">
    <location>
        <begin position="121"/>
        <end position="135"/>
    </location>
</feature>
<dbReference type="OrthoDB" id="5423493at2759"/>
<feature type="compositionally biased region" description="Low complexity" evidence="1">
    <location>
        <begin position="170"/>
        <end position="183"/>
    </location>
</feature>
<proteinExistence type="predicted"/>
<dbReference type="AlphaFoldDB" id="A0A5N6KWI3"/>
<sequence>MPRPPRKKIPFQPAGTRVNLPAPTAASDATKIASKNTRTASQLSRVAKKLSPSTRSAESRPRNSRASNGAAKASSSEVEVEVQSSDTKKAGTTIEHSRTRAKGRTNSKQKQLAVGRLSTGSLQRRSSARVASSISPEESMVQEPTNNISYDTEEASSTIERVGDSFPTFATAPASRRPSMSRPPTAPPSAIKPAATPSFLGNFKRRARQPSILRMVQQQSDIGSISPSEEGNTTYFSLDRSIVSQPRRESGPTETTSSASRKRKRSSIVHVDEETLAARSSSPLVDSIPSDPAELPGLEGDIQIPATAQEDDEPSLPLHEQYPQSPSPDPSPATSDLAAAFTAQRNRTRRTTNLTTQSRPSRTARPTTTPVRAISLSPMTTATSPLSIPSSSPIQHQQALQHKRQKRDQPAARPLRTADLQTLLPQRRTIGGRRTRRRYAEDEFDILESSSAAGEPSSEIAAESEGEDSGMWPARGRRRTGAASAVKKGGLSALKGRGGVKRAAPTPLRGKGTMYSRRVSEYEGNEDGEDAEEPSVEVLVQTGASGGADVAASAELQAAAVRFKEVDEWELSFESCDANGGGDSSPWR</sequence>
<feature type="region of interest" description="Disordered" evidence="1">
    <location>
        <begin position="1"/>
        <end position="417"/>
    </location>
</feature>
<dbReference type="EMBL" id="VIBQ01000014">
    <property type="protein sequence ID" value="KAB8349797.1"/>
    <property type="molecule type" value="Genomic_DNA"/>
</dbReference>
<evidence type="ECO:0000313" key="2">
    <source>
        <dbReference type="EMBL" id="KAB8349797.1"/>
    </source>
</evidence>
<feature type="compositionally biased region" description="Polar residues" evidence="1">
    <location>
        <begin position="33"/>
        <end position="44"/>
    </location>
</feature>
<comment type="caution">
    <text evidence="2">The sequence shown here is derived from an EMBL/GenBank/DDBJ whole genome shotgun (WGS) entry which is preliminary data.</text>
</comment>
<gene>
    <name evidence="2" type="ORF">FH972_023810</name>
</gene>
<reference evidence="2 3" key="1">
    <citation type="submission" date="2019-06" db="EMBL/GenBank/DDBJ databases">
        <title>A chromosomal-level reference genome of Carpinus fangiana (Coryloideae, Betulaceae).</title>
        <authorList>
            <person name="Yang X."/>
            <person name="Wang Z."/>
            <person name="Zhang L."/>
            <person name="Hao G."/>
            <person name="Liu J."/>
            <person name="Yang Y."/>
        </authorList>
    </citation>
    <scope>NUCLEOTIDE SEQUENCE [LARGE SCALE GENOMIC DNA]</scope>
    <source>
        <strain evidence="2">Cfa_2016G</strain>
        <tissue evidence="2">Leaf</tissue>
    </source>
</reference>
<accession>A0A5N6KWI3</accession>
<evidence type="ECO:0000256" key="1">
    <source>
        <dbReference type="SAM" id="MobiDB-lite"/>
    </source>
</evidence>
<feature type="compositionally biased region" description="Low complexity" evidence="1">
    <location>
        <begin position="384"/>
        <end position="394"/>
    </location>
</feature>
<name>A0A5N6KWI3_9ROSI</name>
<keyword evidence="3" id="KW-1185">Reference proteome</keyword>
<feature type="compositionally biased region" description="Polar residues" evidence="1">
    <location>
        <begin position="142"/>
        <end position="159"/>
    </location>
</feature>
<feature type="compositionally biased region" description="Low complexity" evidence="1">
    <location>
        <begin position="332"/>
        <end position="370"/>
    </location>
</feature>
<feature type="compositionally biased region" description="Low complexity" evidence="1">
    <location>
        <begin position="74"/>
        <end position="85"/>
    </location>
</feature>